<name>A0A0K9CNH4_9FUSO</name>
<evidence type="ECO:0000313" key="2">
    <source>
        <dbReference type="EMBL" id="KMV75766.1"/>
    </source>
</evidence>
<gene>
    <name evidence="2" type="ORF">PSAG_04856</name>
</gene>
<dbReference type="InterPro" id="IPR050553">
    <property type="entry name" value="Thioredoxin_ResA/DsbE_sf"/>
</dbReference>
<accession>A0A0K9CNH4</accession>
<dbReference type="Proteomes" id="UP000004650">
    <property type="component" value="Unassembled WGS sequence"/>
</dbReference>
<dbReference type="SUPFAM" id="SSF52833">
    <property type="entry name" value="Thioredoxin-like"/>
    <property type="match status" value="1"/>
</dbReference>
<dbReference type="InterPro" id="IPR013740">
    <property type="entry name" value="Redoxin"/>
</dbReference>
<dbReference type="Gene3D" id="3.40.30.10">
    <property type="entry name" value="Glutaredoxin"/>
    <property type="match status" value="1"/>
</dbReference>
<protein>
    <recommendedName>
        <fullName evidence="1">Thioredoxin domain-containing protein</fullName>
    </recommendedName>
</protein>
<comment type="caution">
    <text evidence="2">The sequence shown here is derived from an EMBL/GenBank/DDBJ whole genome shotgun (WGS) entry which is preliminary data.</text>
</comment>
<dbReference type="PANTHER" id="PTHR42852">
    <property type="entry name" value="THIOL:DISULFIDE INTERCHANGE PROTEIN DSBE"/>
    <property type="match status" value="1"/>
</dbReference>
<proteinExistence type="predicted"/>
<reference evidence="3" key="1">
    <citation type="submission" date="2009-02" db="EMBL/GenBank/DDBJ databases">
        <title>The Genome Sequence of Shigella sp. D9.</title>
        <authorList>
            <consortium name="The Broad Institute Genome Sequencing Platform"/>
            <person name="Ward D."/>
            <person name="Young S.K."/>
            <person name="Kodira C.D."/>
            <person name="Zeng Q."/>
            <person name="Koehrsen M."/>
            <person name="Alvarado L."/>
            <person name="Berlin A."/>
            <person name="Borenstein D."/>
            <person name="Chen Z."/>
            <person name="Engels R."/>
            <person name="Freedman E."/>
            <person name="Gellesch M."/>
            <person name="Goldberg J."/>
            <person name="Griggs A."/>
            <person name="Gujja S."/>
            <person name="Heiman D."/>
            <person name="Hepburn T."/>
            <person name="Howarth C."/>
            <person name="Jen D."/>
            <person name="Larson L."/>
            <person name="Lewis B."/>
            <person name="Mehta T."/>
            <person name="Park D."/>
            <person name="Pearson M."/>
            <person name="Roberts A."/>
            <person name="Saif S."/>
            <person name="Shea T."/>
            <person name="Shenoy N."/>
            <person name="Sisk P."/>
            <person name="Stolte C."/>
            <person name="Sykes S."/>
            <person name="Walk T."/>
            <person name="White J."/>
            <person name="Yandava C."/>
            <person name="Allen-Vercoe E."/>
            <person name="Strauss J."/>
            <person name="Sibley C."/>
            <person name="White A."/>
            <person name="Ambrose C."/>
            <person name="Lander E."/>
            <person name="Nusbaum C."/>
            <person name="Galagan J."/>
            <person name="Birren B."/>
        </authorList>
    </citation>
    <scope>NUCLEOTIDE SEQUENCE [LARGE SCALE GENOMIC DNA]</scope>
    <source>
        <strain evidence="3">D11</strain>
    </source>
</reference>
<dbReference type="InterPro" id="IPR013766">
    <property type="entry name" value="Thioredoxin_domain"/>
</dbReference>
<dbReference type="EMBL" id="ACDS02000136">
    <property type="protein sequence ID" value="KMV75766.1"/>
    <property type="molecule type" value="Genomic_DNA"/>
</dbReference>
<dbReference type="CDD" id="cd02966">
    <property type="entry name" value="TlpA_like_family"/>
    <property type="match status" value="1"/>
</dbReference>
<evidence type="ECO:0000259" key="1">
    <source>
        <dbReference type="PROSITE" id="PS51352"/>
    </source>
</evidence>
<sequence length="137" mass="15696">MNGNDYTFSRDKNIYIKFWASWCPTCLAGLEELDRLAGENNNFEVITVVFPGINGEKNPAKFKEWYNTLGYKNIKVLYDTDGKLLQIFKIRALPTSAIIYKDLKIDNVIVGHISNGQIKDYYEGKGENTTMENNTKI</sequence>
<dbReference type="GO" id="GO:0016491">
    <property type="term" value="F:oxidoreductase activity"/>
    <property type="evidence" value="ECO:0007669"/>
    <property type="project" value="InterPro"/>
</dbReference>
<evidence type="ECO:0000313" key="3">
    <source>
        <dbReference type="Proteomes" id="UP000004650"/>
    </source>
</evidence>
<feature type="domain" description="Thioredoxin" evidence="1">
    <location>
        <begin position="1"/>
        <end position="114"/>
    </location>
</feature>
<dbReference type="Pfam" id="PF08534">
    <property type="entry name" value="Redoxin"/>
    <property type="match status" value="1"/>
</dbReference>
<reference evidence="2 3" key="2">
    <citation type="submission" date="2013-10" db="EMBL/GenBank/DDBJ databases">
        <title>The Genome Sequence of Fusobacterium nucleatum subsp. animalis D11.</title>
        <authorList>
            <consortium name="The Broad Institute Genomics Platform"/>
            <person name="Earl A."/>
            <person name="Ward D."/>
            <person name="Feldgarden M."/>
            <person name="Gevers D."/>
            <person name="Kostic A."/>
            <person name="Garrett W."/>
            <person name="Young S.K."/>
            <person name="Zeng Q."/>
            <person name="Gargeya S."/>
            <person name="Fitzgerald M."/>
            <person name="Abouelleil A."/>
            <person name="Alvarado L."/>
            <person name="Berlin A.M."/>
            <person name="Chapman S.B."/>
            <person name="Gainer-Dewar J."/>
            <person name="Goldberg J."/>
            <person name="Gnerre S."/>
            <person name="Griggs A."/>
            <person name="Gujja S."/>
            <person name="Hansen M."/>
            <person name="Howarth C."/>
            <person name="Imamovic A."/>
            <person name="Ireland A."/>
            <person name="Larimer J."/>
            <person name="McCowan C."/>
            <person name="Murphy C."/>
            <person name="Pearson M."/>
            <person name="Poon T.W."/>
            <person name="Priest M."/>
            <person name="Roberts A."/>
            <person name="Saif S."/>
            <person name="Shea T."/>
            <person name="Sykes S."/>
            <person name="Wortman J."/>
            <person name="Nusbaum C."/>
            <person name="Birren B."/>
        </authorList>
    </citation>
    <scope>NUCLEOTIDE SEQUENCE [LARGE SCALE GENOMIC DNA]</scope>
    <source>
        <strain evidence="2 3">D11</strain>
    </source>
</reference>
<dbReference type="PANTHER" id="PTHR42852:SF16">
    <property type="entry name" value="THIOL:DISULFIDE INTERCHANGE PROTEIN TLPA"/>
    <property type="match status" value="1"/>
</dbReference>
<dbReference type="PROSITE" id="PS51352">
    <property type="entry name" value="THIOREDOXIN_2"/>
    <property type="match status" value="1"/>
</dbReference>
<dbReference type="InterPro" id="IPR036249">
    <property type="entry name" value="Thioredoxin-like_sf"/>
</dbReference>
<organism evidence="2 3">
    <name type="scientific">Fusobacterium animalis D11</name>
    <dbReference type="NCBI Taxonomy" id="556264"/>
    <lineage>
        <taxon>Bacteria</taxon>
        <taxon>Fusobacteriati</taxon>
        <taxon>Fusobacteriota</taxon>
        <taxon>Fusobacteriia</taxon>
        <taxon>Fusobacteriales</taxon>
        <taxon>Fusobacteriaceae</taxon>
        <taxon>Fusobacterium</taxon>
    </lineage>
</organism>
<dbReference type="AlphaFoldDB" id="A0A0K9CNH4"/>